<dbReference type="InterPro" id="IPR041682">
    <property type="entry name" value="AAA_14"/>
</dbReference>
<keyword evidence="3" id="KW-0067">ATP-binding</keyword>
<dbReference type="Pfam" id="PF13635">
    <property type="entry name" value="DUF4143"/>
    <property type="match status" value="1"/>
</dbReference>
<organism evidence="3 4">
    <name type="scientific">Cryomorpha ignava</name>
    <dbReference type="NCBI Taxonomy" id="101383"/>
    <lineage>
        <taxon>Bacteria</taxon>
        <taxon>Pseudomonadati</taxon>
        <taxon>Bacteroidota</taxon>
        <taxon>Flavobacteriia</taxon>
        <taxon>Flavobacteriales</taxon>
        <taxon>Cryomorphaceae</taxon>
        <taxon>Cryomorpha</taxon>
    </lineage>
</organism>
<dbReference type="Pfam" id="PF13173">
    <property type="entry name" value="AAA_14"/>
    <property type="match status" value="1"/>
</dbReference>
<comment type="caution">
    <text evidence="3">The sequence shown here is derived from an EMBL/GenBank/DDBJ whole genome shotgun (WGS) entry which is preliminary data.</text>
</comment>
<keyword evidence="4" id="KW-1185">Reference proteome</keyword>
<dbReference type="SUPFAM" id="SSF52540">
    <property type="entry name" value="P-loop containing nucleoside triphosphate hydrolases"/>
    <property type="match status" value="1"/>
</dbReference>
<dbReference type="Gene3D" id="3.40.50.300">
    <property type="entry name" value="P-loop containing nucleotide triphosphate hydrolases"/>
    <property type="match status" value="1"/>
</dbReference>
<proteinExistence type="predicted"/>
<dbReference type="SUPFAM" id="SSF46785">
    <property type="entry name" value="Winged helix' DNA-binding domain"/>
    <property type="match status" value="1"/>
</dbReference>
<dbReference type="InterPro" id="IPR036390">
    <property type="entry name" value="WH_DNA-bd_sf"/>
</dbReference>
<dbReference type="RefSeq" id="WP_163285234.1">
    <property type="nucleotide sequence ID" value="NZ_JAAGVY010000016.1"/>
</dbReference>
<protein>
    <submittedName>
        <fullName evidence="3">ATP-binding protein</fullName>
    </submittedName>
</protein>
<gene>
    <name evidence="3" type="ORF">G3O08_10035</name>
</gene>
<accession>A0A7K3WQA5</accession>
<dbReference type="PANTHER" id="PTHR43566:SF1">
    <property type="entry name" value="AAA+ ATPASE DOMAIN-CONTAINING PROTEIN"/>
    <property type="match status" value="1"/>
</dbReference>
<dbReference type="InterPro" id="IPR025420">
    <property type="entry name" value="DUF4143"/>
</dbReference>
<keyword evidence="3" id="KW-0547">Nucleotide-binding</keyword>
<dbReference type="Proteomes" id="UP000486602">
    <property type="component" value="Unassembled WGS sequence"/>
</dbReference>
<dbReference type="InterPro" id="IPR027417">
    <property type="entry name" value="P-loop_NTPase"/>
</dbReference>
<evidence type="ECO:0000313" key="4">
    <source>
        <dbReference type="Proteomes" id="UP000486602"/>
    </source>
</evidence>
<name>A0A7K3WQA5_9FLAO</name>
<dbReference type="EMBL" id="JAAGVY010000016">
    <property type="protein sequence ID" value="NEN23840.1"/>
    <property type="molecule type" value="Genomic_DNA"/>
</dbReference>
<evidence type="ECO:0000259" key="1">
    <source>
        <dbReference type="Pfam" id="PF13173"/>
    </source>
</evidence>
<evidence type="ECO:0000313" key="3">
    <source>
        <dbReference type="EMBL" id="NEN23840.1"/>
    </source>
</evidence>
<dbReference type="AlphaFoldDB" id="A0A7K3WQA5"/>
<feature type="domain" description="AAA" evidence="1">
    <location>
        <begin position="18"/>
        <end position="137"/>
    </location>
</feature>
<dbReference type="PANTHER" id="PTHR43566">
    <property type="entry name" value="CONSERVED PROTEIN"/>
    <property type="match status" value="1"/>
</dbReference>
<feature type="domain" description="DUF4143" evidence="2">
    <location>
        <begin position="183"/>
        <end position="339"/>
    </location>
</feature>
<reference evidence="3 4" key="1">
    <citation type="submission" date="2020-02" db="EMBL/GenBank/DDBJ databases">
        <title>Out from the shadows clarifying the taxonomy of the family Cryomorphaceae and related taxa by utilizing the GTDB taxonomic framework.</title>
        <authorList>
            <person name="Bowman J.P."/>
        </authorList>
    </citation>
    <scope>NUCLEOTIDE SEQUENCE [LARGE SCALE GENOMIC DNA]</scope>
    <source>
        <strain evidence="3 4">QSSC 1-22</strain>
    </source>
</reference>
<evidence type="ECO:0000259" key="2">
    <source>
        <dbReference type="Pfam" id="PF13635"/>
    </source>
</evidence>
<dbReference type="GO" id="GO:0005524">
    <property type="term" value="F:ATP binding"/>
    <property type="evidence" value="ECO:0007669"/>
    <property type="project" value="UniProtKB-KW"/>
</dbReference>
<sequence>MYNRALFDTISAKLGKGKAIILLGSRQVGKTTLINQILDGRPHLFLDADDPSTRLALTEPTTAQLRAILGSNDTVFIDEAQRIPKIGITLKLITDQFKNVQLLVSGSSSFDLTNEIQEPLTGRSWPYELYPISWTEYENKVGYIQAEQDLVNRMQFGFYPDVLNSTGDEIEVLQNLVNSYLYKDILAFGNIRKPAILEKLVRALAFQIGNEVSYNELAQLVGVDKNTISNYINLLEKAFVVFRLGSYSGNLRNEIKRTQKIYFYDTGVRNMVIGNFQPLELRTDVGALWENFLMAERLKYHAYSKNDYTKMYFWRTVSQQEIDLVEEKDGTLTAFEFKWKAKKTVKTPTAFKNAYDVDIKIIDRSNFRELLD</sequence>